<dbReference type="PANTHER" id="PTHR33600">
    <property type="entry name" value="PLASTID DIVISION PROTEIN PDV2"/>
    <property type="match status" value="1"/>
</dbReference>
<sequence>MKWEMEVDEIEAVLEKIWDLHDKLSDAIHSISRAHFLNSIKNLTRKSDEFYFHKKKKSADDDAENKGGSGFVFVKEFRVDEDEPAVQEAKSLYAIRTALENLEDQFESSKVHMGKNEADAACLTNTTVQTQQRAERDAAVARLEQSRILAMRLAEHQGKKYKVIEEAQALVGDVRDASRFVAPEHLRGSTPSPSGESFVPLKGKSPNALLNFFSSSFSFVSKSLRENHTVGILGNAALLAISMLAFAHLNQSGSKEKYTLDVPGMQDPPVFGRDTRKVSHTHGLFSGSRSTHLDVMLARG</sequence>
<reference evidence="1" key="1">
    <citation type="submission" date="2020-06" db="EMBL/GenBank/DDBJ databases">
        <authorList>
            <person name="Li T."/>
            <person name="Hu X."/>
            <person name="Zhang T."/>
            <person name="Song X."/>
            <person name="Zhang H."/>
            <person name="Dai N."/>
            <person name="Sheng W."/>
            <person name="Hou X."/>
            <person name="Wei L."/>
        </authorList>
    </citation>
    <scope>NUCLEOTIDE SEQUENCE</scope>
    <source>
        <strain evidence="1">G01</strain>
        <tissue evidence="1">Leaf</tissue>
    </source>
</reference>
<name>A0AAW2PST3_9LAMI</name>
<dbReference type="InterPro" id="IPR038939">
    <property type="entry name" value="PDV1/PDV2"/>
</dbReference>
<dbReference type="PANTHER" id="PTHR33600:SF4">
    <property type="entry name" value="PLASTID DIVISION PROTEIN PDV1"/>
    <property type="match status" value="1"/>
</dbReference>
<dbReference type="GO" id="GO:0010020">
    <property type="term" value="P:chloroplast fission"/>
    <property type="evidence" value="ECO:0007669"/>
    <property type="project" value="InterPro"/>
</dbReference>
<reference evidence="1" key="2">
    <citation type="journal article" date="2024" name="Plant">
        <title>Genomic evolution and insights into agronomic trait innovations of Sesamum species.</title>
        <authorList>
            <person name="Miao H."/>
            <person name="Wang L."/>
            <person name="Qu L."/>
            <person name="Liu H."/>
            <person name="Sun Y."/>
            <person name="Le M."/>
            <person name="Wang Q."/>
            <person name="Wei S."/>
            <person name="Zheng Y."/>
            <person name="Lin W."/>
            <person name="Duan Y."/>
            <person name="Cao H."/>
            <person name="Xiong S."/>
            <person name="Wang X."/>
            <person name="Wei L."/>
            <person name="Li C."/>
            <person name="Ma Q."/>
            <person name="Ju M."/>
            <person name="Zhao R."/>
            <person name="Li G."/>
            <person name="Mu C."/>
            <person name="Tian Q."/>
            <person name="Mei H."/>
            <person name="Zhang T."/>
            <person name="Gao T."/>
            <person name="Zhang H."/>
        </authorList>
    </citation>
    <scope>NUCLEOTIDE SEQUENCE</scope>
    <source>
        <strain evidence="1">G01</strain>
    </source>
</reference>
<protein>
    <submittedName>
        <fullName evidence="1">Plastid division protein PDV1</fullName>
    </submittedName>
</protein>
<comment type="caution">
    <text evidence="1">The sequence shown here is derived from an EMBL/GenBank/DDBJ whole genome shotgun (WGS) entry which is preliminary data.</text>
</comment>
<evidence type="ECO:0000313" key="1">
    <source>
        <dbReference type="EMBL" id="KAL0358897.1"/>
    </source>
</evidence>
<dbReference type="EMBL" id="JACGWK010000004">
    <property type="protein sequence ID" value="KAL0358897.1"/>
    <property type="molecule type" value="Genomic_DNA"/>
</dbReference>
<dbReference type="AlphaFoldDB" id="A0AAW2PST3"/>
<proteinExistence type="predicted"/>
<organism evidence="1">
    <name type="scientific">Sesamum angustifolium</name>
    <dbReference type="NCBI Taxonomy" id="2727405"/>
    <lineage>
        <taxon>Eukaryota</taxon>
        <taxon>Viridiplantae</taxon>
        <taxon>Streptophyta</taxon>
        <taxon>Embryophyta</taxon>
        <taxon>Tracheophyta</taxon>
        <taxon>Spermatophyta</taxon>
        <taxon>Magnoliopsida</taxon>
        <taxon>eudicotyledons</taxon>
        <taxon>Gunneridae</taxon>
        <taxon>Pentapetalae</taxon>
        <taxon>asterids</taxon>
        <taxon>lamiids</taxon>
        <taxon>Lamiales</taxon>
        <taxon>Pedaliaceae</taxon>
        <taxon>Sesamum</taxon>
    </lineage>
</organism>
<accession>A0AAW2PST3</accession>
<gene>
    <name evidence="1" type="ORF">Sangu_0739100</name>
</gene>